<accession>A0A1Y1CH81</accession>
<proteinExistence type="predicted"/>
<dbReference type="PANTHER" id="PTHR38471">
    <property type="entry name" value="FOUR HELIX BUNDLE PROTEIN"/>
    <property type="match status" value="1"/>
</dbReference>
<dbReference type="Proteomes" id="UP000218267">
    <property type="component" value="Chromosome"/>
</dbReference>
<keyword evidence="2" id="KW-1185">Reference proteome</keyword>
<name>A0A1Y1CH81_9BACT</name>
<dbReference type="InterPro" id="IPR036583">
    <property type="entry name" value="23S_rRNA_IVS_sf"/>
</dbReference>
<dbReference type="NCBIfam" id="TIGR02436">
    <property type="entry name" value="four helix bundle protein"/>
    <property type="match status" value="1"/>
</dbReference>
<dbReference type="InterPro" id="IPR012657">
    <property type="entry name" value="23S_rRNA-intervening_sequence"/>
</dbReference>
<dbReference type="SUPFAM" id="SSF158446">
    <property type="entry name" value="IVS-encoded protein-like"/>
    <property type="match status" value="1"/>
</dbReference>
<sequence length="127" mass="14549">MENNLQKRLFQFSIDIIKEVRNLPNSKEYQVISYQILKSATSVGANYEEAQGAVSKADFANKVGISLKEIRETNYWIRIIIAIDNQKINWAVLEKESNELIRILGTIYNKTSKNKKVVSSRIPDTIS</sequence>
<evidence type="ECO:0000313" key="1">
    <source>
        <dbReference type="EMBL" id="BAX78651.1"/>
    </source>
</evidence>
<protein>
    <submittedName>
        <fullName evidence="1">Four helix bundle protein</fullName>
    </submittedName>
</protein>
<dbReference type="EMBL" id="AP018042">
    <property type="protein sequence ID" value="BAX78651.1"/>
    <property type="molecule type" value="Genomic_DNA"/>
</dbReference>
<reference evidence="1 2" key="1">
    <citation type="journal article" date="2018" name="Mar. Genomics">
        <title>Complete genome sequence of Marinifilaceae bacterium strain SPP2, isolated from the Antarctic marine sediment.</title>
        <authorList>
            <person name="Watanabe M."/>
            <person name="Kojima H."/>
            <person name="Fukui M."/>
        </authorList>
    </citation>
    <scope>NUCLEOTIDE SEQUENCE [LARGE SCALE GENOMIC DNA]</scope>
    <source>
        <strain evidence="1 2">SPP2</strain>
    </source>
</reference>
<organism evidence="1 2">
    <name type="scientific">Labilibaculum antarcticum</name>
    <dbReference type="NCBI Taxonomy" id="1717717"/>
    <lineage>
        <taxon>Bacteria</taxon>
        <taxon>Pseudomonadati</taxon>
        <taxon>Bacteroidota</taxon>
        <taxon>Bacteroidia</taxon>
        <taxon>Marinilabiliales</taxon>
        <taxon>Marinifilaceae</taxon>
        <taxon>Labilibaculum</taxon>
    </lineage>
</organism>
<dbReference type="Gene3D" id="1.20.1440.60">
    <property type="entry name" value="23S rRNA-intervening sequence"/>
    <property type="match status" value="1"/>
</dbReference>
<dbReference type="Pfam" id="PF05635">
    <property type="entry name" value="23S_rRNA_IVP"/>
    <property type="match status" value="1"/>
</dbReference>
<dbReference type="KEGG" id="mbas:ALGA_0256"/>
<dbReference type="PANTHER" id="PTHR38471:SF2">
    <property type="entry name" value="FOUR HELIX BUNDLE PROTEIN"/>
    <property type="match status" value="1"/>
</dbReference>
<dbReference type="OrthoDB" id="285993at2"/>
<dbReference type="PIRSF" id="PIRSF035652">
    <property type="entry name" value="CHP02436"/>
    <property type="match status" value="1"/>
</dbReference>
<reference evidence="2" key="2">
    <citation type="journal article" date="2020" name="Antonie Van Leeuwenhoek">
        <title>Labilibaculum antarcticum sp. nov., a novel facultative anaerobic, psychrotorelant bacterium isolated from marine sediment of Antarctica.</title>
        <authorList>
            <person name="Watanabe M."/>
            <person name="Kojima H."/>
            <person name="Fukui M."/>
        </authorList>
    </citation>
    <scope>NUCLEOTIDE SEQUENCE [LARGE SCALE GENOMIC DNA]</scope>
    <source>
        <strain evidence="2">SPP2</strain>
    </source>
</reference>
<evidence type="ECO:0000313" key="2">
    <source>
        <dbReference type="Proteomes" id="UP000218267"/>
    </source>
</evidence>
<dbReference type="AlphaFoldDB" id="A0A1Y1CH81"/>
<dbReference type="RefSeq" id="WP_096427581.1">
    <property type="nucleotide sequence ID" value="NZ_AP018042.1"/>
</dbReference>
<gene>
    <name evidence="1" type="ORF">ALGA_0256</name>
</gene>